<name>A0A1M7KER1_9BACT</name>
<keyword evidence="3" id="KW-1185">Reference proteome</keyword>
<dbReference type="Proteomes" id="UP000184420">
    <property type="component" value="Unassembled WGS sequence"/>
</dbReference>
<dbReference type="SUPFAM" id="SSF55729">
    <property type="entry name" value="Acyl-CoA N-acyltransferases (Nat)"/>
    <property type="match status" value="1"/>
</dbReference>
<evidence type="ECO:0000259" key="1">
    <source>
        <dbReference type="PROSITE" id="PS51186"/>
    </source>
</evidence>
<dbReference type="Gene3D" id="3.40.630.30">
    <property type="match status" value="1"/>
</dbReference>
<dbReference type="PANTHER" id="PTHR43792:SF9">
    <property type="entry name" value="RIBOSOMAL-PROTEIN-ALANINE ACETYLTRANSFERASE"/>
    <property type="match status" value="1"/>
</dbReference>
<dbReference type="Pfam" id="PF13302">
    <property type="entry name" value="Acetyltransf_3"/>
    <property type="match status" value="1"/>
</dbReference>
<dbReference type="STRING" id="1419482.SAMN05444266_109282"/>
<proteinExistence type="predicted"/>
<sequence>MLSFTHHPKTHNIFMHVPEITVGELVLRPFKDKDAAALFRLFSKDEVTRFMDIASFRNITDATQIITYFRELQQAEEGFRMAIMLGTELVGTCGYHKWNKPHFKAEIGYDLLPEYWGKGIMTVAVGALLDFGFQEMELNRTEAFVDPLNTPSSRLLGRLGFQKEGLLRDAFFEKGTFVDAEIYSLLKADHVREYIW</sequence>
<dbReference type="GO" id="GO:0008999">
    <property type="term" value="F:protein-N-terminal-alanine acetyltransferase activity"/>
    <property type="evidence" value="ECO:0007669"/>
    <property type="project" value="TreeGrafter"/>
</dbReference>
<dbReference type="InterPro" id="IPR016181">
    <property type="entry name" value="Acyl_CoA_acyltransferase"/>
</dbReference>
<dbReference type="PANTHER" id="PTHR43792">
    <property type="entry name" value="GNAT FAMILY, PUTATIVE (AFU_ORTHOLOGUE AFUA_3G00765)-RELATED-RELATED"/>
    <property type="match status" value="1"/>
</dbReference>
<dbReference type="AlphaFoldDB" id="A0A1M7KER1"/>
<reference evidence="2 3" key="1">
    <citation type="submission" date="2016-11" db="EMBL/GenBank/DDBJ databases">
        <authorList>
            <person name="Jaros S."/>
            <person name="Januszkiewicz K."/>
            <person name="Wedrychowicz H."/>
        </authorList>
    </citation>
    <scope>NUCLEOTIDE SEQUENCE [LARGE SCALE GENOMIC DNA]</scope>
    <source>
        <strain evidence="2 3">DSM 27406</strain>
    </source>
</reference>
<evidence type="ECO:0000313" key="3">
    <source>
        <dbReference type="Proteomes" id="UP000184420"/>
    </source>
</evidence>
<accession>A0A1M7KER1</accession>
<dbReference type="EMBL" id="FRBL01000009">
    <property type="protein sequence ID" value="SHM63783.1"/>
    <property type="molecule type" value="Genomic_DNA"/>
</dbReference>
<dbReference type="PROSITE" id="PS51186">
    <property type="entry name" value="GNAT"/>
    <property type="match status" value="1"/>
</dbReference>
<evidence type="ECO:0000313" key="2">
    <source>
        <dbReference type="EMBL" id="SHM63783.1"/>
    </source>
</evidence>
<organism evidence="2 3">
    <name type="scientific">Chitinophaga jiangningensis</name>
    <dbReference type="NCBI Taxonomy" id="1419482"/>
    <lineage>
        <taxon>Bacteria</taxon>
        <taxon>Pseudomonadati</taxon>
        <taxon>Bacteroidota</taxon>
        <taxon>Chitinophagia</taxon>
        <taxon>Chitinophagales</taxon>
        <taxon>Chitinophagaceae</taxon>
        <taxon>Chitinophaga</taxon>
    </lineage>
</organism>
<gene>
    <name evidence="2" type="ORF">SAMN05444266_109282</name>
</gene>
<dbReference type="InterPro" id="IPR000182">
    <property type="entry name" value="GNAT_dom"/>
</dbReference>
<dbReference type="InterPro" id="IPR051531">
    <property type="entry name" value="N-acetyltransferase"/>
</dbReference>
<keyword evidence="2" id="KW-0808">Transferase</keyword>
<feature type="domain" description="N-acetyltransferase" evidence="1">
    <location>
        <begin position="25"/>
        <end position="189"/>
    </location>
</feature>
<dbReference type="GO" id="GO:0005737">
    <property type="term" value="C:cytoplasm"/>
    <property type="evidence" value="ECO:0007669"/>
    <property type="project" value="TreeGrafter"/>
</dbReference>
<protein>
    <submittedName>
        <fullName evidence="2">Ribosomal-protein-alanine N-acetyltransferase</fullName>
    </submittedName>
</protein>